<dbReference type="InterPro" id="IPR036093">
    <property type="entry name" value="NAC_dom_sf"/>
</dbReference>
<proteinExistence type="predicted"/>
<evidence type="ECO:0000313" key="7">
    <source>
        <dbReference type="EMBL" id="KAH7575938.1"/>
    </source>
</evidence>
<dbReference type="Gene3D" id="2.170.150.80">
    <property type="entry name" value="NAC domain"/>
    <property type="match status" value="1"/>
</dbReference>
<accession>A0ABQ8IH49</accession>
<evidence type="ECO:0000256" key="1">
    <source>
        <dbReference type="ARBA" id="ARBA00023015"/>
    </source>
</evidence>
<dbReference type="SUPFAM" id="SSF101941">
    <property type="entry name" value="NAC domain"/>
    <property type="match status" value="1"/>
</dbReference>
<name>A0ABQ8IH49_9ROSI</name>
<keyword evidence="1" id="KW-0805">Transcription regulation</keyword>
<dbReference type="EMBL" id="JAFEMO010000002">
    <property type="protein sequence ID" value="KAH7575938.1"/>
    <property type="molecule type" value="Genomic_DNA"/>
</dbReference>
<keyword evidence="4" id="KW-0539">Nucleus</keyword>
<organism evidence="7 8">
    <name type="scientific">Xanthoceras sorbifolium</name>
    <dbReference type="NCBI Taxonomy" id="99658"/>
    <lineage>
        <taxon>Eukaryota</taxon>
        <taxon>Viridiplantae</taxon>
        <taxon>Streptophyta</taxon>
        <taxon>Embryophyta</taxon>
        <taxon>Tracheophyta</taxon>
        <taxon>Spermatophyta</taxon>
        <taxon>Magnoliopsida</taxon>
        <taxon>eudicotyledons</taxon>
        <taxon>Gunneridae</taxon>
        <taxon>Pentapetalae</taxon>
        <taxon>rosids</taxon>
        <taxon>malvids</taxon>
        <taxon>Sapindales</taxon>
        <taxon>Sapindaceae</taxon>
        <taxon>Xanthoceroideae</taxon>
        <taxon>Xanthoceras</taxon>
    </lineage>
</organism>
<comment type="caution">
    <text evidence="7">The sequence shown here is derived from an EMBL/GenBank/DDBJ whole genome shotgun (WGS) entry which is preliminary data.</text>
</comment>
<feature type="domain" description="NAC" evidence="6">
    <location>
        <begin position="1"/>
        <end position="93"/>
    </location>
</feature>
<reference evidence="7 8" key="1">
    <citation type="submission" date="2021-02" db="EMBL/GenBank/DDBJ databases">
        <title>Plant Genome Project.</title>
        <authorList>
            <person name="Zhang R.-G."/>
        </authorList>
    </citation>
    <scope>NUCLEOTIDE SEQUENCE [LARGE SCALE GENOMIC DNA]</scope>
    <source>
        <tissue evidence="7">Leaves</tissue>
    </source>
</reference>
<dbReference type="InterPro" id="IPR003441">
    <property type="entry name" value="NAC-dom"/>
</dbReference>
<feature type="region of interest" description="Disordered" evidence="5">
    <location>
        <begin position="99"/>
        <end position="118"/>
    </location>
</feature>
<dbReference type="PROSITE" id="PS51005">
    <property type="entry name" value="NAC"/>
    <property type="match status" value="1"/>
</dbReference>
<dbReference type="Pfam" id="PF02365">
    <property type="entry name" value="NAM"/>
    <property type="match status" value="1"/>
</dbReference>
<sequence>MGEKKWFFYVRRDRNEDQLNRETENGYWKVIGTDRTILRNSRAIGLKKNLVFYHGKDVKAIRTSWMMNEYRLPQHENENFQPQIITFCRVYRRATVKDDTSLPGFLPTRVPASSPTQQADIEKMMSETNESSSSSD</sequence>
<evidence type="ECO:0000256" key="3">
    <source>
        <dbReference type="ARBA" id="ARBA00023163"/>
    </source>
</evidence>
<keyword evidence="8" id="KW-1185">Reference proteome</keyword>
<evidence type="ECO:0000259" key="6">
    <source>
        <dbReference type="PROSITE" id="PS51005"/>
    </source>
</evidence>
<dbReference type="PANTHER" id="PTHR31744">
    <property type="entry name" value="PROTEIN CUP-SHAPED COTYLEDON 2-RELATED"/>
    <property type="match status" value="1"/>
</dbReference>
<evidence type="ECO:0000256" key="2">
    <source>
        <dbReference type="ARBA" id="ARBA00023125"/>
    </source>
</evidence>
<dbReference type="PANTHER" id="PTHR31744:SF194">
    <property type="entry name" value="OS01G0888300 PROTEIN"/>
    <property type="match status" value="1"/>
</dbReference>
<gene>
    <name evidence="7" type="ORF">JRO89_XS02G0257000</name>
</gene>
<keyword evidence="2" id="KW-0238">DNA-binding</keyword>
<evidence type="ECO:0000313" key="8">
    <source>
        <dbReference type="Proteomes" id="UP000827721"/>
    </source>
</evidence>
<evidence type="ECO:0000256" key="5">
    <source>
        <dbReference type="SAM" id="MobiDB-lite"/>
    </source>
</evidence>
<protein>
    <recommendedName>
        <fullName evidence="6">NAC domain-containing protein</fullName>
    </recommendedName>
</protein>
<evidence type="ECO:0000256" key="4">
    <source>
        <dbReference type="ARBA" id="ARBA00023242"/>
    </source>
</evidence>
<dbReference type="Proteomes" id="UP000827721">
    <property type="component" value="Unassembled WGS sequence"/>
</dbReference>
<keyword evidence="3" id="KW-0804">Transcription</keyword>